<keyword evidence="2" id="KW-1185">Reference proteome</keyword>
<dbReference type="AlphaFoldDB" id="A0AAN5CVV8"/>
<sequence>CFTVDDSLAENKMEVGFYEYFLIYGYICDNNYCNADETSAKLNLEMEDRSGPNVLTIETTTQGAC</sequence>
<reference evidence="2" key="1">
    <citation type="submission" date="2022-10" db="EMBL/GenBank/DDBJ databases">
        <title>Genome assembly of Pristionchus species.</title>
        <authorList>
            <person name="Yoshida K."/>
            <person name="Sommer R.J."/>
        </authorList>
    </citation>
    <scope>NUCLEOTIDE SEQUENCE [LARGE SCALE GENOMIC DNA]</scope>
    <source>
        <strain evidence="2">RS5460</strain>
    </source>
</reference>
<evidence type="ECO:0000313" key="2">
    <source>
        <dbReference type="Proteomes" id="UP001328107"/>
    </source>
</evidence>
<protein>
    <submittedName>
        <fullName evidence="1">Uncharacterized protein</fullName>
    </submittedName>
</protein>
<dbReference type="EMBL" id="BTRK01000005">
    <property type="protein sequence ID" value="GMR51981.1"/>
    <property type="molecule type" value="Genomic_DNA"/>
</dbReference>
<feature type="non-terminal residue" evidence="1">
    <location>
        <position position="65"/>
    </location>
</feature>
<comment type="caution">
    <text evidence="1">The sequence shown here is derived from an EMBL/GenBank/DDBJ whole genome shotgun (WGS) entry which is preliminary data.</text>
</comment>
<accession>A0AAN5CVV8</accession>
<dbReference type="Proteomes" id="UP001328107">
    <property type="component" value="Unassembled WGS sequence"/>
</dbReference>
<feature type="non-terminal residue" evidence="1">
    <location>
        <position position="1"/>
    </location>
</feature>
<proteinExistence type="predicted"/>
<evidence type="ECO:0000313" key="1">
    <source>
        <dbReference type="EMBL" id="GMR51981.1"/>
    </source>
</evidence>
<name>A0AAN5CVV8_9BILA</name>
<organism evidence="1 2">
    <name type="scientific">Pristionchus mayeri</name>
    <dbReference type="NCBI Taxonomy" id="1317129"/>
    <lineage>
        <taxon>Eukaryota</taxon>
        <taxon>Metazoa</taxon>
        <taxon>Ecdysozoa</taxon>
        <taxon>Nematoda</taxon>
        <taxon>Chromadorea</taxon>
        <taxon>Rhabditida</taxon>
        <taxon>Rhabditina</taxon>
        <taxon>Diplogasteromorpha</taxon>
        <taxon>Diplogasteroidea</taxon>
        <taxon>Neodiplogasteridae</taxon>
        <taxon>Pristionchus</taxon>
    </lineage>
</organism>
<gene>
    <name evidence="1" type="ORF">PMAYCL1PPCAC_22176</name>
</gene>